<dbReference type="InterPro" id="IPR014748">
    <property type="entry name" value="Enoyl-CoA_hydra_C"/>
</dbReference>
<feature type="region of interest" description="Disordered" evidence="4">
    <location>
        <begin position="58"/>
        <end position="86"/>
    </location>
</feature>
<feature type="compositionally biased region" description="Basic residues" evidence="4">
    <location>
        <begin position="65"/>
        <end position="81"/>
    </location>
</feature>
<evidence type="ECO:0000256" key="3">
    <source>
        <dbReference type="RuleBase" id="RU003707"/>
    </source>
</evidence>
<dbReference type="Pfam" id="PF00378">
    <property type="entry name" value="ECH_1"/>
    <property type="match status" value="1"/>
</dbReference>
<sequence>MAACLSGACPGAGTCRTCGDLRAARSQSGQPVRRPPAFDGWWPAASVRGAGGCAEQPLAGSSLRHGIRPGRRSAAPRRGHVARSPGLCVRPGRPPEWRPVLIPISMETCMSDDLLVEKKGAIAWLTFNTPKSRNALSDAMVEIGTAALDDLANDPAIRVVALQGAEGNFMAGGNLKSFATTFAKPPAERREGFAETIGAFHVFMDKLRNFPKPLIACVEGACAGAGVSFMMVADMAVAKQSAFFTLAYINIGTSPDGGSTFHLPRIVGVRKAKEIAMLGDRFDAETARDWNLVNFVYADDEYEAQRDALLARIARGPTAAIAKTKGLINQSFESDLPTQLASEQTCFADSSITADFSEGITAFIEKRKPEFKGE</sequence>
<reference evidence="5 6" key="1">
    <citation type="submission" date="2018-05" db="EMBL/GenBank/DDBJ databases">
        <title>Abyssibacter profundi OUC007T gen. nov., sp. nov, a marine bacterium isolated from seawater of the Mariana Trench.</title>
        <authorList>
            <person name="Zhou S."/>
        </authorList>
    </citation>
    <scope>NUCLEOTIDE SEQUENCE [LARGE SCALE GENOMIC DNA]</scope>
    <source>
        <strain evidence="5 6">OUC007</strain>
    </source>
</reference>
<evidence type="ECO:0000256" key="4">
    <source>
        <dbReference type="SAM" id="MobiDB-lite"/>
    </source>
</evidence>
<name>A0A363UMP7_9GAMM</name>
<dbReference type="Gene3D" id="1.10.12.10">
    <property type="entry name" value="Lyase 2-enoyl-coa Hydratase, Chain A, domain 2"/>
    <property type="match status" value="1"/>
</dbReference>
<dbReference type="GO" id="GO:0006635">
    <property type="term" value="P:fatty acid beta-oxidation"/>
    <property type="evidence" value="ECO:0007669"/>
    <property type="project" value="TreeGrafter"/>
</dbReference>
<dbReference type="SUPFAM" id="SSF52096">
    <property type="entry name" value="ClpP/crotonase"/>
    <property type="match status" value="1"/>
</dbReference>
<dbReference type="PANTHER" id="PTHR11941:SF54">
    <property type="entry name" value="ENOYL-COA HYDRATASE, MITOCHONDRIAL"/>
    <property type="match status" value="1"/>
</dbReference>
<dbReference type="OrthoDB" id="9777711at2"/>
<dbReference type="InterPro" id="IPR001753">
    <property type="entry name" value="Enoyl-CoA_hydra/iso"/>
</dbReference>
<dbReference type="InterPro" id="IPR029045">
    <property type="entry name" value="ClpP/crotonase-like_dom_sf"/>
</dbReference>
<comment type="caution">
    <text evidence="5">The sequence shown here is derived from an EMBL/GenBank/DDBJ whole genome shotgun (WGS) entry which is preliminary data.</text>
</comment>
<dbReference type="AlphaFoldDB" id="A0A363UMP7"/>
<dbReference type="EMBL" id="QEQK01000005">
    <property type="protein sequence ID" value="PWN56691.1"/>
    <property type="molecule type" value="Genomic_DNA"/>
</dbReference>
<dbReference type="CDD" id="cd06558">
    <property type="entry name" value="crotonase-like"/>
    <property type="match status" value="1"/>
</dbReference>
<organism evidence="5 6">
    <name type="scientific">Abyssibacter profundi</name>
    <dbReference type="NCBI Taxonomy" id="2182787"/>
    <lineage>
        <taxon>Bacteria</taxon>
        <taxon>Pseudomonadati</taxon>
        <taxon>Pseudomonadota</taxon>
        <taxon>Gammaproteobacteria</taxon>
        <taxon>Chromatiales</taxon>
        <taxon>Oceanococcaceae</taxon>
        <taxon>Abyssibacter</taxon>
    </lineage>
</organism>
<gene>
    <name evidence="5" type="ORF">DEH80_06520</name>
</gene>
<dbReference type="FunFam" id="1.10.12.10:FF:000001">
    <property type="entry name" value="Probable enoyl-CoA hydratase, mitochondrial"/>
    <property type="match status" value="1"/>
</dbReference>
<evidence type="ECO:0000313" key="6">
    <source>
        <dbReference type="Proteomes" id="UP000251800"/>
    </source>
</evidence>
<evidence type="ECO:0000313" key="5">
    <source>
        <dbReference type="EMBL" id="PWN56691.1"/>
    </source>
</evidence>
<evidence type="ECO:0000256" key="1">
    <source>
        <dbReference type="ARBA" id="ARBA00005254"/>
    </source>
</evidence>
<accession>A0A363UMP7</accession>
<dbReference type="Proteomes" id="UP000251800">
    <property type="component" value="Unassembled WGS sequence"/>
</dbReference>
<keyword evidence="2" id="KW-0456">Lyase</keyword>
<dbReference type="Gene3D" id="3.90.226.10">
    <property type="entry name" value="2-enoyl-CoA Hydratase, Chain A, domain 1"/>
    <property type="match status" value="1"/>
</dbReference>
<dbReference type="InterPro" id="IPR018376">
    <property type="entry name" value="Enoyl-CoA_hyd/isom_CS"/>
</dbReference>
<keyword evidence="6" id="KW-1185">Reference proteome</keyword>
<dbReference type="GO" id="GO:0016836">
    <property type="term" value="F:hydro-lyase activity"/>
    <property type="evidence" value="ECO:0007669"/>
    <property type="project" value="UniProtKB-ARBA"/>
</dbReference>
<comment type="similarity">
    <text evidence="1 3">Belongs to the enoyl-CoA hydratase/isomerase family.</text>
</comment>
<proteinExistence type="inferred from homology"/>
<protein>
    <submittedName>
        <fullName evidence="5">Enoyl-CoA hydratase</fullName>
    </submittedName>
</protein>
<dbReference type="PROSITE" id="PS00166">
    <property type="entry name" value="ENOYL_COA_HYDRATASE"/>
    <property type="match status" value="1"/>
</dbReference>
<dbReference type="PANTHER" id="PTHR11941">
    <property type="entry name" value="ENOYL-COA HYDRATASE-RELATED"/>
    <property type="match status" value="1"/>
</dbReference>
<evidence type="ECO:0000256" key="2">
    <source>
        <dbReference type="ARBA" id="ARBA00023239"/>
    </source>
</evidence>